<protein>
    <submittedName>
        <fullName evidence="2">Uncharacterized protein</fullName>
    </submittedName>
</protein>
<accession>A0AAV3ZBF7</accession>
<keyword evidence="3" id="KW-1185">Reference proteome</keyword>
<dbReference type="AlphaFoldDB" id="A0AAV3ZBF7"/>
<gene>
    <name evidence="2" type="ORF">PoB_001842300</name>
</gene>
<name>A0AAV3ZBF7_9GAST</name>
<evidence type="ECO:0000256" key="1">
    <source>
        <dbReference type="SAM" id="MobiDB-lite"/>
    </source>
</evidence>
<evidence type="ECO:0000313" key="2">
    <source>
        <dbReference type="EMBL" id="GFN91917.1"/>
    </source>
</evidence>
<evidence type="ECO:0000313" key="3">
    <source>
        <dbReference type="Proteomes" id="UP000735302"/>
    </source>
</evidence>
<dbReference type="EMBL" id="BLXT01002187">
    <property type="protein sequence ID" value="GFN91917.1"/>
    <property type="molecule type" value="Genomic_DNA"/>
</dbReference>
<feature type="region of interest" description="Disordered" evidence="1">
    <location>
        <begin position="128"/>
        <end position="147"/>
    </location>
</feature>
<reference evidence="2 3" key="1">
    <citation type="journal article" date="2021" name="Elife">
        <title>Chloroplast acquisition without the gene transfer in kleptoplastic sea slugs, Plakobranchus ocellatus.</title>
        <authorList>
            <person name="Maeda T."/>
            <person name="Takahashi S."/>
            <person name="Yoshida T."/>
            <person name="Shimamura S."/>
            <person name="Takaki Y."/>
            <person name="Nagai Y."/>
            <person name="Toyoda A."/>
            <person name="Suzuki Y."/>
            <person name="Arimoto A."/>
            <person name="Ishii H."/>
            <person name="Satoh N."/>
            <person name="Nishiyama T."/>
            <person name="Hasebe M."/>
            <person name="Maruyama T."/>
            <person name="Minagawa J."/>
            <person name="Obokata J."/>
            <person name="Shigenobu S."/>
        </authorList>
    </citation>
    <scope>NUCLEOTIDE SEQUENCE [LARGE SCALE GENOMIC DNA]</scope>
</reference>
<proteinExistence type="predicted"/>
<feature type="compositionally biased region" description="Gly residues" evidence="1">
    <location>
        <begin position="128"/>
        <end position="141"/>
    </location>
</feature>
<sequence>MLSLELAIARLSSFLIDKYLSLFELANIQKRVVVISLSASAKVFDRKTWLANVVMLIERSGGGGRVDGWSDSISRVSVGGDGGDGSGDGGGNVGGSGDAIEGYRGHCIANLGGIGDCGGDGGIDGGGDGDNSGVGGDGDGSGDSVVDGCEVVVVKW</sequence>
<comment type="caution">
    <text evidence="2">The sequence shown here is derived from an EMBL/GenBank/DDBJ whole genome shotgun (WGS) entry which is preliminary data.</text>
</comment>
<dbReference type="Proteomes" id="UP000735302">
    <property type="component" value="Unassembled WGS sequence"/>
</dbReference>
<organism evidence="2 3">
    <name type="scientific">Plakobranchus ocellatus</name>
    <dbReference type="NCBI Taxonomy" id="259542"/>
    <lineage>
        <taxon>Eukaryota</taxon>
        <taxon>Metazoa</taxon>
        <taxon>Spiralia</taxon>
        <taxon>Lophotrochozoa</taxon>
        <taxon>Mollusca</taxon>
        <taxon>Gastropoda</taxon>
        <taxon>Heterobranchia</taxon>
        <taxon>Euthyneura</taxon>
        <taxon>Panpulmonata</taxon>
        <taxon>Sacoglossa</taxon>
        <taxon>Placobranchoidea</taxon>
        <taxon>Plakobranchidae</taxon>
        <taxon>Plakobranchus</taxon>
    </lineage>
</organism>